<comment type="caution">
    <text evidence="1">The sequence shown here is derived from an EMBL/GenBank/DDBJ whole genome shotgun (WGS) entry which is preliminary data.</text>
</comment>
<proteinExistence type="predicted"/>
<gene>
    <name evidence="1" type="ORF">T4B_12925</name>
</gene>
<dbReference type="Proteomes" id="UP000054805">
    <property type="component" value="Unassembled WGS sequence"/>
</dbReference>
<name>A0A0V1HIG2_TRIPS</name>
<organism evidence="1 2">
    <name type="scientific">Trichinella pseudospiralis</name>
    <name type="common">Parasitic roundworm</name>
    <dbReference type="NCBI Taxonomy" id="6337"/>
    <lineage>
        <taxon>Eukaryota</taxon>
        <taxon>Metazoa</taxon>
        <taxon>Ecdysozoa</taxon>
        <taxon>Nematoda</taxon>
        <taxon>Enoplea</taxon>
        <taxon>Dorylaimia</taxon>
        <taxon>Trichinellida</taxon>
        <taxon>Trichinellidae</taxon>
        <taxon>Trichinella</taxon>
    </lineage>
</organism>
<evidence type="ECO:0000313" key="1">
    <source>
        <dbReference type="EMBL" id="KRZ09956.1"/>
    </source>
</evidence>
<evidence type="ECO:0000313" key="2">
    <source>
        <dbReference type="Proteomes" id="UP000054805"/>
    </source>
</evidence>
<keyword evidence="2" id="KW-1185">Reference proteome</keyword>
<dbReference type="AlphaFoldDB" id="A0A0V1HIG2"/>
<reference evidence="1 2" key="1">
    <citation type="submission" date="2015-01" db="EMBL/GenBank/DDBJ databases">
        <title>Evolution of Trichinella species and genotypes.</title>
        <authorList>
            <person name="Korhonen P.K."/>
            <person name="Edoardo P."/>
            <person name="Giuseppe L.R."/>
            <person name="Gasser R.B."/>
        </authorList>
    </citation>
    <scope>NUCLEOTIDE SEQUENCE [LARGE SCALE GENOMIC DNA]</scope>
    <source>
        <strain evidence="1">ISS588</strain>
    </source>
</reference>
<accession>A0A0V1HIG2</accession>
<protein>
    <submittedName>
        <fullName evidence="1">Uncharacterized protein</fullName>
    </submittedName>
</protein>
<sequence>MDSALCMDTISKALYQTIHSYIAHNDIVSYGDWHRFRTLLLESSEKQNAVDCAVLKVLQKNCYFDLGMFFINFLFDTGLHNPITIKQAVYFLEQCYLKSFENFDSRAAKQLLHHILVMEKSFPNFFTYEKAIVLCLFGDFGKVSSMWSSVLDCLTKCRLMNTVFIAACRHRCISWISRLTVDCPFTLSALCHVEMAKSLEEMVLKNRELSSKFTLDQYVDLYDRSRCFTFDESAVESFKNYFAR</sequence>
<dbReference type="EMBL" id="JYDS01000372">
    <property type="protein sequence ID" value="KRZ09956.1"/>
    <property type="molecule type" value="Genomic_DNA"/>
</dbReference>